<comment type="similarity">
    <text evidence="1">Belongs to the type-I restriction system S methylase family.</text>
</comment>
<evidence type="ECO:0000256" key="1">
    <source>
        <dbReference type="ARBA" id="ARBA00010923"/>
    </source>
</evidence>
<dbReference type="Proteomes" id="UP000298213">
    <property type="component" value="Unassembled WGS sequence"/>
</dbReference>
<dbReference type="PANTHER" id="PTHR30408">
    <property type="entry name" value="TYPE-1 RESTRICTION ENZYME ECOKI SPECIFICITY PROTEIN"/>
    <property type="match status" value="1"/>
</dbReference>
<dbReference type="GO" id="GO:0003677">
    <property type="term" value="F:DNA binding"/>
    <property type="evidence" value="ECO:0007669"/>
    <property type="project" value="UniProtKB-KW"/>
</dbReference>
<dbReference type="EMBL" id="SPDV01000064">
    <property type="protein sequence ID" value="TFI56609.1"/>
    <property type="molecule type" value="Genomic_DNA"/>
</dbReference>
<dbReference type="OrthoDB" id="512700at2"/>
<keyword evidence="3" id="KW-0238">DNA-binding</keyword>
<keyword evidence="6" id="KW-1185">Reference proteome</keyword>
<protein>
    <recommendedName>
        <fullName evidence="4">Type I restriction modification DNA specificity domain-containing protein</fullName>
    </recommendedName>
</protein>
<dbReference type="InterPro" id="IPR052021">
    <property type="entry name" value="Type-I_RS_S_subunit"/>
</dbReference>
<sequence length="395" mass="43157">MTVREVAPLVGETLDPQRARSTVFAHYSIPAYDEGRGPVLEPGSAIKSNKTGFPRGAVLFSKLNPRISRVWHVDDEQEARRICSTEFLPLHPDTTRCDGRYLAWMLRSPDFVRSIAGPSAATKSRERVKPSDVLGGKIPVPLLGEQRRIADLLDAAMTNVARARGALKRQIDDCGRLRFALTEEALGGRAIATDDKNDQPGAGWVPLSSVARLESGHTPSRKRPEWWGGDVPWLALPDIRAVDGTTIGRTIENTNELGLANSSARLLPKATVVLSRTASVGFVAVMGRPMATSQDFVNWVPGPTLRSWYLAYALIGARDYLRGLSSGAVHKTIYMPTLKSLHVRLASLEEQDGMVEQIRTSHSFTDEARAAIETQSADLDTLPTSLLSAAFRGEI</sequence>
<evidence type="ECO:0000259" key="4">
    <source>
        <dbReference type="Pfam" id="PF01420"/>
    </source>
</evidence>
<evidence type="ECO:0000256" key="3">
    <source>
        <dbReference type="ARBA" id="ARBA00023125"/>
    </source>
</evidence>
<dbReference type="PANTHER" id="PTHR30408:SF12">
    <property type="entry name" value="TYPE I RESTRICTION ENZYME MJAVIII SPECIFICITY SUBUNIT"/>
    <property type="match status" value="1"/>
</dbReference>
<dbReference type="SUPFAM" id="SSF116734">
    <property type="entry name" value="DNA methylase specificity domain"/>
    <property type="match status" value="2"/>
</dbReference>
<dbReference type="AlphaFoldDB" id="A0A4Y8ZP52"/>
<evidence type="ECO:0000313" key="5">
    <source>
        <dbReference type="EMBL" id="TFI56609.1"/>
    </source>
</evidence>
<name>A0A4Y8ZP52_9SPHN</name>
<dbReference type="InterPro" id="IPR044946">
    <property type="entry name" value="Restrct_endonuc_typeI_TRD_sf"/>
</dbReference>
<gene>
    <name evidence="5" type="ORF">E2493_19300</name>
</gene>
<organism evidence="5 6">
    <name type="scientific">Sphingomonas parva</name>
    <dbReference type="NCBI Taxonomy" id="2555898"/>
    <lineage>
        <taxon>Bacteria</taxon>
        <taxon>Pseudomonadati</taxon>
        <taxon>Pseudomonadota</taxon>
        <taxon>Alphaproteobacteria</taxon>
        <taxon>Sphingomonadales</taxon>
        <taxon>Sphingomonadaceae</taxon>
        <taxon>Sphingomonas</taxon>
    </lineage>
</organism>
<dbReference type="InterPro" id="IPR000055">
    <property type="entry name" value="Restrct_endonuc_typeI_TRD"/>
</dbReference>
<dbReference type="Gene3D" id="3.90.220.20">
    <property type="entry name" value="DNA methylase specificity domains"/>
    <property type="match status" value="2"/>
</dbReference>
<feature type="domain" description="Type I restriction modification DNA specificity" evidence="4">
    <location>
        <begin position="206"/>
        <end position="357"/>
    </location>
</feature>
<accession>A0A4Y8ZP52</accession>
<evidence type="ECO:0000256" key="2">
    <source>
        <dbReference type="ARBA" id="ARBA00022747"/>
    </source>
</evidence>
<comment type="caution">
    <text evidence="5">The sequence shown here is derived from an EMBL/GenBank/DDBJ whole genome shotgun (WGS) entry which is preliminary data.</text>
</comment>
<evidence type="ECO:0000313" key="6">
    <source>
        <dbReference type="Proteomes" id="UP000298213"/>
    </source>
</evidence>
<proteinExistence type="inferred from homology"/>
<reference evidence="5 6" key="1">
    <citation type="submission" date="2019-03" db="EMBL/GenBank/DDBJ databases">
        <title>Genome sequence of Sphingomonas sp. 17J27-24.</title>
        <authorList>
            <person name="Kim M."/>
            <person name="Maeng S."/>
            <person name="Sathiyaraj S."/>
        </authorList>
    </citation>
    <scope>NUCLEOTIDE SEQUENCE [LARGE SCALE GENOMIC DNA]</scope>
    <source>
        <strain evidence="5 6">17J27-24</strain>
    </source>
</reference>
<keyword evidence="2" id="KW-0680">Restriction system</keyword>
<dbReference type="GO" id="GO:0009307">
    <property type="term" value="P:DNA restriction-modification system"/>
    <property type="evidence" value="ECO:0007669"/>
    <property type="project" value="UniProtKB-KW"/>
</dbReference>
<dbReference type="Pfam" id="PF01420">
    <property type="entry name" value="Methylase_S"/>
    <property type="match status" value="1"/>
</dbReference>
<dbReference type="RefSeq" id="WP_135090158.1">
    <property type="nucleotide sequence ID" value="NZ_SPDV01000064.1"/>
</dbReference>